<dbReference type="AlphaFoldDB" id="A0A8J9Y858"/>
<gene>
    <name evidence="1" type="ORF">BINO364_LOCUS7126</name>
</gene>
<accession>A0A8J9Y858</accession>
<keyword evidence="2" id="KW-1185">Reference proteome</keyword>
<sequence length="647" mass="73638">MEYRHKGLRARRILKMVEGRESGSEDNNDVEMPDILPFDGIATKVLIDVPTTSYGEQGDNVQEPSLDICELQTVNLTRENSTENEMLSSSGADYIDIINHQLIRTPTSVSNLSFILDNVDFVASPDGYIIHANKSKSNTPTLFDCTIQEDNTILDSDDRNLDETLVPIENNNKGSVHSIIDVKNVNIDINKTLTPQNRSNLSPNEMVTIINSDKSPRQQGIVENEDSVTLQVLGTSESVSLTTISVSGSLPSSSIEPTDDDDNSLSITNDLARKRRRNEKEWIANKSKTLKNSGKAYVGCHSKKQFLAKSVGPSCKCKLKCGETFSYNKRNAILETFYKLGDHELQWQFITKYIMSDSVKKLQVVRNKNRTQTISYYLPSENNKVRVCKVFFLNTLRISEQMVYTAIEKYNSDSDKTDYRGKHNNRPRKMSVPTEESIISHIKLFPVKEAHYVRKSSKRKYLCETLNISKMYRLYTDWFKEQTVMNAKQTGEKYKVKEMRQDNFYDIKSLITGQNWLNDAKGNKIYWSKIKEIKVAHTHPQSVYFKYDYDDDYIEMNIRSTTTKNTRKRKSASTAATSSIADDVTLQPAYNGPVPISKALHEDLSSLCRINAIPLHYHSFYKSLISTNNTEAVLGEDDCDSESNETD</sequence>
<dbReference type="PANTHER" id="PTHR10773">
    <property type="entry name" value="DNA-DIRECTED RNA POLYMERASES I, II, AND III SUBUNIT RPABC2"/>
    <property type="match status" value="1"/>
</dbReference>
<dbReference type="Proteomes" id="UP000838878">
    <property type="component" value="Chromosome 2"/>
</dbReference>
<name>A0A8J9Y858_9NEOP</name>
<dbReference type="EMBL" id="OV170222">
    <property type="protein sequence ID" value="CAH0720974.1"/>
    <property type="molecule type" value="Genomic_DNA"/>
</dbReference>
<feature type="non-terminal residue" evidence="1">
    <location>
        <position position="647"/>
    </location>
</feature>
<evidence type="ECO:0000313" key="1">
    <source>
        <dbReference type="EMBL" id="CAH0720974.1"/>
    </source>
</evidence>
<dbReference type="PANTHER" id="PTHR10773:SF19">
    <property type="match status" value="1"/>
</dbReference>
<organism evidence="1 2">
    <name type="scientific">Brenthis ino</name>
    <name type="common">lesser marbled fritillary</name>
    <dbReference type="NCBI Taxonomy" id="405034"/>
    <lineage>
        <taxon>Eukaryota</taxon>
        <taxon>Metazoa</taxon>
        <taxon>Ecdysozoa</taxon>
        <taxon>Arthropoda</taxon>
        <taxon>Hexapoda</taxon>
        <taxon>Insecta</taxon>
        <taxon>Pterygota</taxon>
        <taxon>Neoptera</taxon>
        <taxon>Endopterygota</taxon>
        <taxon>Lepidoptera</taxon>
        <taxon>Glossata</taxon>
        <taxon>Ditrysia</taxon>
        <taxon>Papilionoidea</taxon>
        <taxon>Nymphalidae</taxon>
        <taxon>Heliconiinae</taxon>
        <taxon>Argynnini</taxon>
        <taxon>Brenthis</taxon>
    </lineage>
</organism>
<reference evidence="1" key="1">
    <citation type="submission" date="2021-12" db="EMBL/GenBank/DDBJ databases">
        <authorList>
            <person name="Martin H S."/>
        </authorList>
    </citation>
    <scope>NUCLEOTIDE SEQUENCE</scope>
</reference>
<dbReference type="OrthoDB" id="6917695at2759"/>
<proteinExistence type="predicted"/>
<protein>
    <submittedName>
        <fullName evidence="1">Uncharacterized protein</fullName>
    </submittedName>
</protein>
<evidence type="ECO:0000313" key="2">
    <source>
        <dbReference type="Proteomes" id="UP000838878"/>
    </source>
</evidence>